<protein>
    <submittedName>
        <fullName evidence="1">Uncharacterized protein</fullName>
    </submittedName>
</protein>
<gene>
    <name evidence="1" type="ORF">S01H4_14735</name>
</gene>
<dbReference type="EMBL" id="BART01006457">
    <property type="protein sequence ID" value="GAG63939.1"/>
    <property type="molecule type" value="Genomic_DNA"/>
</dbReference>
<proteinExistence type="predicted"/>
<accession>X0Z4J4</accession>
<organism evidence="1">
    <name type="scientific">marine sediment metagenome</name>
    <dbReference type="NCBI Taxonomy" id="412755"/>
    <lineage>
        <taxon>unclassified sequences</taxon>
        <taxon>metagenomes</taxon>
        <taxon>ecological metagenomes</taxon>
    </lineage>
</organism>
<reference evidence="1" key="1">
    <citation type="journal article" date="2014" name="Front. Microbiol.">
        <title>High frequency of phylogenetically diverse reductive dehalogenase-homologous genes in deep subseafloor sedimentary metagenomes.</title>
        <authorList>
            <person name="Kawai M."/>
            <person name="Futagami T."/>
            <person name="Toyoda A."/>
            <person name="Takaki Y."/>
            <person name="Nishi S."/>
            <person name="Hori S."/>
            <person name="Arai W."/>
            <person name="Tsubouchi T."/>
            <person name="Morono Y."/>
            <person name="Uchiyama I."/>
            <person name="Ito T."/>
            <person name="Fujiyama A."/>
            <person name="Inagaki F."/>
            <person name="Takami H."/>
        </authorList>
    </citation>
    <scope>NUCLEOTIDE SEQUENCE</scope>
    <source>
        <strain evidence="1">Expedition CK06-06</strain>
    </source>
</reference>
<dbReference type="AlphaFoldDB" id="X0Z4J4"/>
<comment type="caution">
    <text evidence="1">The sequence shown here is derived from an EMBL/GenBank/DDBJ whole genome shotgun (WGS) entry which is preliminary data.</text>
</comment>
<feature type="non-terminal residue" evidence="1">
    <location>
        <position position="1"/>
    </location>
</feature>
<sequence>IDATPFIRLTGASAVLFNSPLQFDFTISSLQARLKSTGGGGSLHLKECTTPAAIADFGALYTKADNHLYFQDGAGAEHDMGSP</sequence>
<evidence type="ECO:0000313" key="1">
    <source>
        <dbReference type="EMBL" id="GAG63939.1"/>
    </source>
</evidence>
<name>X0Z4J4_9ZZZZ</name>